<dbReference type="KEGG" id="mik:FOE78_18645"/>
<dbReference type="CDD" id="cd09874">
    <property type="entry name" value="PIN_MT3492-like"/>
    <property type="match status" value="1"/>
</dbReference>
<keyword evidence="9" id="KW-1185">Reference proteome</keyword>
<sequence length="132" mass="14821">MIYLDSSALLKLLHTEQDSDALENWLPLDVDWLSSELAWTEVLRATRRIDEDWLPEAMNLLRMLDLIPVTRPVLERAALIAAPVLRSPDAIHLATAELVRHGLTAFVSYDDRLDSAARAAGHPTFRPRDPSG</sequence>
<dbReference type="GO" id="GO:0000287">
    <property type="term" value="F:magnesium ion binding"/>
    <property type="evidence" value="ECO:0007669"/>
    <property type="project" value="UniProtKB-UniRule"/>
</dbReference>
<reference evidence="8 9" key="1">
    <citation type="submission" date="2019-07" db="EMBL/GenBank/DDBJ databases">
        <title>Microlunatus dokdonensis sp. nov. isolated from the rhizospheric soil of the wild plant Elymus tsukushiensis.</title>
        <authorList>
            <person name="Ghim S.-Y."/>
            <person name="Hwang Y.-J."/>
            <person name="Son J.-S."/>
            <person name="Shin J.-H."/>
        </authorList>
    </citation>
    <scope>NUCLEOTIDE SEQUENCE [LARGE SCALE GENOMIC DNA]</scope>
    <source>
        <strain evidence="8 9">KUDC0627</strain>
    </source>
</reference>
<name>A0A516Q2K1_9ACTN</name>
<dbReference type="OrthoDB" id="4750219at2"/>
<evidence type="ECO:0000256" key="2">
    <source>
        <dbReference type="ARBA" id="ARBA00022722"/>
    </source>
</evidence>
<evidence type="ECO:0000256" key="5">
    <source>
        <dbReference type="ARBA" id="ARBA00022842"/>
    </source>
</evidence>
<evidence type="ECO:0000313" key="9">
    <source>
        <dbReference type="Proteomes" id="UP000319263"/>
    </source>
</evidence>
<keyword evidence="1 6" id="KW-1277">Toxin-antitoxin system</keyword>
<dbReference type="EC" id="3.1.-.-" evidence="6"/>
<dbReference type="InterPro" id="IPR029060">
    <property type="entry name" value="PIN-like_dom_sf"/>
</dbReference>
<feature type="domain" description="PIN" evidence="7">
    <location>
        <begin position="2"/>
        <end position="118"/>
    </location>
</feature>
<evidence type="ECO:0000259" key="7">
    <source>
        <dbReference type="Pfam" id="PF01850"/>
    </source>
</evidence>
<evidence type="ECO:0000313" key="8">
    <source>
        <dbReference type="EMBL" id="QDP97660.1"/>
    </source>
</evidence>
<dbReference type="SUPFAM" id="SSF88723">
    <property type="entry name" value="PIN domain-like"/>
    <property type="match status" value="1"/>
</dbReference>
<keyword evidence="4 6" id="KW-0378">Hydrolase</keyword>
<dbReference type="GO" id="GO:0090729">
    <property type="term" value="F:toxin activity"/>
    <property type="evidence" value="ECO:0007669"/>
    <property type="project" value="UniProtKB-KW"/>
</dbReference>
<dbReference type="Pfam" id="PF01850">
    <property type="entry name" value="PIN"/>
    <property type="match status" value="1"/>
</dbReference>
<feature type="binding site" evidence="6">
    <location>
        <position position="89"/>
    </location>
    <ligand>
        <name>Mg(2+)</name>
        <dbReference type="ChEBI" id="CHEBI:18420"/>
    </ligand>
</feature>
<dbReference type="GO" id="GO:0016787">
    <property type="term" value="F:hydrolase activity"/>
    <property type="evidence" value="ECO:0007669"/>
    <property type="project" value="UniProtKB-KW"/>
</dbReference>
<evidence type="ECO:0000256" key="3">
    <source>
        <dbReference type="ARBA" id="ARBA00022723"/>
    </source>
</evidence>
<dbReference type="Proteomes" id="UP000319263">
    <property type="component" value="Chromosome"/>
</dbReference>
<comment type="cofactor">
    <cofactor evidence="6">
        <name>Mg(2+)</name>
        <dbReference type="ChEBI" id="CHEBI:18420"/>
    </cofactor>
</comment>
<dbReference type="InterPro" id="IPR022907">
    <property type="entry name" value="VapC_family"/>
</dbReference>
<gene>
    <name evidence="6" type="primary">vapC</name>
    <name evidence="8" type="ORF">FOE78_18645</name>
</gene>
<evidence type="ECO:0000256" key="4">
    <source>
        <dbReference type="ARBA" id="ARBA00022801"/>
    </source>
</evidence>
<accession>A0A516Q2K1</accession>
<organism evidence="8 9">
    <name type="scientific">Microlunatus elymi</name>
    <dbReference type="NCBI Taxonomy" id="2596828"/>
    <lineage>
        <taxon>Bacteria</taxon>
        <taxon>Bacillati</taxon>
        <taxon>Actinomycetota</taxon>
        <taxon>Actinomycetes</taxon>
        <taxon>Propionibacteriales</taxon>
        <taxon>Propionibacteriaceae</taxon>
        <taxon>Microlunatus</taxon>
    </lineage>
</organism>
<dbReference type="Gene3D" id="3.40.50.1010">
    <property type="entry name" value="5'-nuclease"/>
    <property type="match status" value="1"/>
</dbReference>
<keyword evidence="2 6" id="KW-0540">Nuclease</keyword>
<keyword evidence="3 6" id="KW-0479">Metal-binding</keyword>
<keyword evidence="5 6" id="KW-0460">Magnesium</keyword>
<proteinExistence type="inferred from homology"/>
<protein>
    <recommendedName>
        <fullName evidence="6">Ribonuclease VapC</fullName>
        <shortName evidence="6">RNase VapC</shortName>
        <ecNumber evidence="6">3.1.-.-</ecNumber>
    </recommendedName>
    <alternativeName>
        <fullName evidence="6">Toxin VapC</fullName>
    </alternativeName>
</protein>
<evidence type="ECO:0000256" key="6">
    <source>
        <dbReference type="HAMAP-Rule" id="MF_00265"/>
    </source>
</evidence>
<dbReference type="AlphaFoldDB" id="A0A516Q2K1"/>
<dbReference type="GO" id="GO:0004540">
    <property type="term" value="F:RNA nuclease activity"/>
    <property type="evidence" value="ECO:0007669"/>
    <property type="project" value="InterPro"/>
</dbReference>
<comment type="similarity">
    <text evidence="6">Belongs to the PINc/VapC protein family.</text>
</comment>
<dbReference type="EMBL" id="CP041692">
    <property type="protein sequence ID" value="QDP97660.1"/>
    <property type="molecule type" value="Genomic_DNA"/>
</dbReference>
<dbReference type="InterPro" id="IPR002716">
    <property type="entry name" value="PIN_dom"/>
</dbReference>
<feature type="binding site" evidence="6">
    <location>
        <position position="5"/>
    </location>
    <ligand>
        <name>Mg(2+)</name>
        <dbReference type="ChEBI" id="CHEBI:18420"/>
    </ligand>
</feature>
<keyword evidence="6" id="KW-0800">Toxin</keyword>
<comment type="function">
    <text evidence="6">Toxic component of a toxin-antitoxin (TA) system. An RNase.</text>
</comment>
<evidence type="ECO:0000256" key="1">
    <source>
        <dbReference type="ARBA" id="ARBA00022649"/>
    </source>
</evidence>
<dbReference type="HAMAP" id="MF_00265">
    <property type="entry name" value="VapC_Nob1"/>
    <property type="match status" value="1"/>
</dbReference>